<organism evidence="1 2">
    <name type="scientific">Kribbella soli</name>
    <dbReference type="NCBI Taxonomy" id="1124743"/>
    <lineage>
        <taxon>Bacteria</taxon>
        <taxon>Bacillati</taxon>
        <taxon>Actinomycetota</taxon>
        <taxon>Actinomycetes</taxon>
        <taxon>Propionibacteriales</taxon>
        <taxon>Kribbellaceae</taxon>
        <taxon>Kribbella</taxon>
    </lineage>
</organism>
<dbReference type="AlphaFoldDB" id="A0A4R0GYU6"/>
<keyword evidence="2" id="KW-1185">Reference proteome</keyword>
<dbReference type="RefSeq" id="WP_131348473.1">
    <property type="nucleotide sequence ID" value="NZ_SJJZ01000007.1"/>
</dbReference>
<sequence length="93" mass="10435">MPQCADTTRAGTRCQRRAKANSTFCSRHQPDFEQPVKSGELELLRRYEMLVPEPRPSRTGRLVDSDSGCGSLNYVGGGDCDWRTLPMLDEEVT</sequence>
<gene>
    <name evidence="1" type="ORF">E0H45_42175</name>
</gene>
<name>A0A4R0GYU6_9ACTN</name>
<proteinExistence type="predicted"/>
<dbReference type="Proteomes" id="UP000292346">
    <property type="component" value="Unassembled WGS sequence"/>
</dbReference>
<protein>
    <submittedName>
        <fullName evidence="1">Uncharacterized protein</fullName>
    </submittedName>
</protein>
<evidence type="ECO:0000313" key="2">
    <source>
        <dbReference type="Proteomes" id="UP000292346"/>
    </source>
</evidence>
<dbReference type="EMBL" id="SJJZ01000007">
    <property type="protein sequence ID" value="TCC01330.1"/>
    <property type="molecule type" value="Genomic_DNA"/>
</dbReference>
<reference evidence="1 2" key="1">
    <citation type="submission" date="2019-02" db="EMBL/GenBank/DDBJ databases">
        <title>Kribbella capetownensis sp. nov. and Kribbella speibonae sp. nov., isolated from soil.</title>
        <authorList>
            <person name="Curtis S.M."/>
            <person name="Norton I."/>
            <person name="Everest G.J."/>
            <person name="Meyers P.R."/>
        </authorList>
    </citation>
    <scope>NUCLEOTIDE SEQUENCE [LARGE SCALE GENOMIC DNA]</scope>
    <source>
        <strain evidence="1 2">KCTC 29219</strain>
    </source>
</reference>
<evidence type="ECO:0000313" key="1">
    <source>
        <dbReference type="EMBL" id="TCC01330.1"/>
    </source>
</evidence>
<comment type="caution">
    <text evidence="1">The sequence shown here is derived from an EMBL/GenBank/DDBJ whole genome shotgun (WGS) entry which is preliminary data.</text>
</comment>
<accession>A0A4R0GYU6</accession>